<organism evidence="1 2">
    <name type="scientific">Collybiopsis confluens</name>
    <dbReference type="NCBI Taxonomy" id="2823264"/>
    <lineage>
        <taxon>Eukaryota</taxon>
        <taxon>Fungi</taxon>
        <taxon>Dikarya</taxon>
        <taxon>Basidiomycota</taxon>
        <taxon>Agaricomycotina</taxon>
        <taxon>Agaricomycetes</taxon>
        <taxon>Agaricomycetidae</taxon>
        <taxon>Agaricales</taxon>
        <taxon>Marasmiineae</taxon>
        <taxon>Omphalotaceae</taxon>
        <taxon>Collybiopsis</taxon>
    </lineage>
</organism>
<reference evidence="1 2" key="1">
    <citation type="journal article" date="2020" name="ISME J.">
        <title>Uncovering the hidden diversity of litter-decomposition mechanisms in mushroom-forming fungi.</title>
        <authorList>
            <person name="Floudas D."/>
            <person name="Bentzer J."/>
            <person name="Ahren D."/>
            <person name="Johansson T."/>
            <person name="Persson P."/>
            <person name="Tunlid A."/>
        </authorList>
    </citation>
    <scope>NUCLEOTIDE SEQUENCE [LARGE SCALE GENOMIC DNA]</scope>
    <source>
        <strain evidence="1 2">CBS 406.79</strain>
    </source>
</reference>
<proteinExistence type="predicted"/>
<dbReference type="AlphaFoldDB" id="A0A8H5MDL0"/>
<name>A0A8H5MDL0_9AGAR</name>
<keyword evidence="2" id="KW-1185">Reference proteome</keyword>
<comment type="caution">
    <text evidence="1">The sequence shown here is derived from an EMBL/GenBank/DDBJ whole genome shotgun (WGS) entry which is preliminary data.</text>
</comment>
<gene>
    <name evidence="1" type="ORF">D9757_005976</name>
</gene>
<accession>A0A8H5MDL0</accession>
<evidence type="ECO:0000313" key="1">
    <source>
        <dbReference type="EMBL" id="KAF5389766.1"/>
    </source>
</evidence>
<dbReference type="Proteomes" id="UP000518752">
    <property type="component" value="Unassembled WGS sequence"/>
</dbReference>
<sequence length="91" mass="10087">MPFGYGGGAASTKTFPRCGMNRRLAIRIPQQLFEAVPAQDFSSLLESLNATKELELHYVPPTDPNHIYLTISKNPTSFAFPYQDETAESHG</sequence>
<evidence type="ECO:0000313" key="2">
    <source>
        <dbReference type="Proteomes" id="UP000518752"/>
    </source>
</evidence>
<dbReference type="EMBL" id="JAACJN010000020">
    <property type="protein sequence ID" value="KAF5389766.1"/>
    <property type="molecule type" value="Genomic_DNA"/>
</dbReference>
<protein>
    <submittedName>
        <fullName evidence="1">Uncharacterized protein</fullName>
    </submittedName>
</protein>